<accession>K3WZ03</accession>
<reference evidence="2" key="3">
    <citation type="submission" date="2015-02" db="UniProtKB">
        <authorList>
            <consortium name="EnsemblProtists"/>
        </authorList>
    </citation>
    <scope>IDENTIFICATION</scope>
    <source>
        <strain evidence="2">DAOM BR144</strain>
    </source>
</reference>
<dbReference type="HOGENOM" id="CLU_2228575_0_0_1"/>
<dbReference type="EMBL" id="GL376623">
    <property type="status" value="NOT_ANNOTATED_CDS"/>
    <property type="molecule type" value="Genomic_DNA"/>
</dbReference>
<organism evidence="2 3">
    <name type="scientific">Globisporangium ultimum (strain ATCC 200006 / CBS 805.95 / DAOM BR144)</name>
    <name type="common">Pythium ultimum</name>
    <dbReference type="NCBI Taxonomy" id="431595"/>
    <lineage>
        <taxon>Eukaryota</taxon>
        <taxon>Sar</taxon>
        <taxon>Stramenopiles</taxon>
        <taxon>Oomycota</taxon>
        <taxon>Peronosporomycetes</taxon>
        <taxon>Pythiales</taxon>
        <taxon>Pythiaceae</taxon>
        <taxon>Globisporangium</taxon>
    </lineage>
</organism>
<feature type="domain" description="DUF4833" evidence="1">
    <location>
        <begin position="1"/>
        <end position="94"/>
    </location>
</feature>
<dbReference type="eggNOG" id="ENOG502S2CF">
    <property type="taxonomic scope" value="Eukaryota"/>
</dbReference>
<keyword evidence="3" id="KW-1185">Reference proteome</keyword>
<evidence type="ECO:0000259" key="1">
    <source>
        <dbReference type="Pfam" id="PF16117"/>
    </source>
</evidence>
<dbReference type="EnsemblProtists" id="PYU1_T010202">
    <property type="protein sequence ID" value="PYU1_T010202"/>
    <property type="gene ID" value="PYU1_G010182"/>
</dbReference>
<dbReference type="Pfam" id="PF16117">
    <property type="entry name" value="DUF4833"/>
    <property type="match status" value="1"/>
</dbReference>
<dbReference type="VEuPathDB" id="FungiDB:PYU1_G010182"/>
<evidence type="ECO:0000313" key="2">
    <source>
        <dbReference type="EnsemblProtists" id="PYU1_T010202"/>
    </source>
</evidence>
<dbReference type="AlphaFoldDB" id="K3WZ03"/>
<sequence>MFEKNGNPRNDLSSIERSTTYHYTTRHIGLNVHHFRLELIRRDCVLRYDPHRGYALFTTVNGKPNTLLKRIYISYAKSSLLSFPKIEEVTLIADNELETLQLHTGK</sequence>
<dbReference type="InterPro" id="IPR032269">
    <property type="entry name" value="DUF4833"/>
</dbReference>
<dbReference type="InParanoid" id="K3WZ03"/>
<name>K3WZ03_GLOUD</name>
<reference evidence="3" key="1">
    <citation type="journal article" date="2010" name="Genome Biol.">
        <title>Genome sequence of the necrotrophic plant pathogen Pythium ultimum reveals original pathogenicity mechanisms and effector repertoire.</title>
        <authorList>
            <person name="Levesque C.A."/>
            <person name="Brouwer H."/>
            <person name="Cano L."/>
            <person name="Hamilton J.P."/>
            <person name="Holt C."/>
            <person name="Huitema E."/>
            <person name="Raffaele S."/>
            <person name="Robideau G.P."/>
            <person name="Thines M."/>
            <person name="Win J."/>
            <person name="Zerillo M.M."/>
            <person name="Beakes G.W."/>
            <person name="Boore J.L."/>
            <person name="Busam D."/>
            <person name="Dumas B."/>
            <person name="Ferriera S."/>
            <person name="Fuerstenberg S.I."/>
            <person name="Gachon C.M."/>
            <person name="Gaulin E."/>
            <person name="Govers F."/>
            <person name="Grenville-Briggs L."/>
            <person name="Horner N."/>
            <person name="Hostetler J."/>
            <person name="Jiang R.H."/>
            <person name="Johnson J."/>
            <person name="Krajaejun T."/>
            <person name="Lin H."/>
            <person name="Meijer H.J."/>
            <person name="Moore B."/>
            <person name="Morris P."/>
            <person name="Phuntmart V."/>
            <person name="Puiu D."/>
            <person name="Shetty J."/>
            <person name="Stajich J.E."/>
            <person name="Tripathy S."/>
            <person name="Wawra S."/>
            <person name="van West P."/>
            <person name="Whitty B.R."/>
            <person name="Coutinho P.M."/>
            <person name="Henrissat B."/>
            <person name="Martin F."/>
            <person name="Thomas P.D."/>
            <person name="Tyler B.M."/>
            <person name="De Vries R.P."/>
            <person name="Kamoun S."/>
            <person name="Yandell M."/>
            <person name="Tisserat N."/>
            <person name="Buell C.R."/>
        </authorList>
    </citation>
    <scope>NUCLEOTIDE SEQUENCE</scope>
    <source>
        <strain evidence="3">DAOM:BR144</strain>
    </source>
</reference>
<protein>
    <recommendedName>
        <fullName evidence="1">DUF4833 domain-containing protein</fullName>
    </recommendedName>
</protein>
<evidence type="ECO:0000313" key="3">
    <source>
        <dbReference type="Proteomes" id="UP000019132"/>
    </source>
</evidence>
<dbReference type="Proteomes" id="UP000019132">
    <property type="component" value="Unassembled WGS sequence"/>
</dbReference>
<proteinExistence type="predicted"/>
<reference evidence="3" key="2">
    <citation type="submission" date="2010-04" db="EMBL/GenBank/DDBJ databases">
        <authorList>
            <person name="Buell R."/>
            <person name="Hamilton J."/>
            <person name="Hostetler J."/>
        </authorList>
    </citation>
    <scope>NUCLEOTIDE SEQUENCE [LARGE SCALE GENOMIC DNA]</scope>
    <source>
        <strain evidence="3">DAOM:BR144</strain>
    </source>
</reference>